<evidence type="ECO:0000256" key="1">
    <source>
        <dbReference type="ARBA" id="ARBA00023002"/>
    </source>
</evidence>
<keyword evidence="1" id="KW-0560">Oxidoreductase</keyword>
<gene>
    <name evidence="3" type="ORF">QE109_14995</name>
</gene>
<dbReference type="Proteomes" id="UP001158045">
    <property type="component" value="Unassembled WGS sequence"/>
</dbReference>
<evidence type="ECO:0000313" key="3">
    <source>
        <dbReference type="EMBL" id="MDH8679463.1"/>
    </source>
</evidence>
<feature type="domain" description="Pyruvate/ketoisovalerate oxidoreductase catalytic" evidence="2">
    <location>
        <begin position="10"/>
        <end position="171"/>
    </location>
</feature>
<dbReference type="InterPro" id="IPR051626">
    <property type="entry name" value="Oxidoreductase_gamma_subunit"/>
</dbReference>
<dbReference type="EMBL" id="JARYZI010000012">
    <property type="protein sequence ID" value="MDH8679463.1"/>
    <property type="molecule type" value="Genomic_DNA"/>
</dbReference>
<keyword evidence="4" id="KW-1185">Reference proteome</keyword>
<dbReference type="RefSeq" id="WP_281095359.1">
    <property type="nucleotide sequence ID" value="NZ_JARYZI010000012.1"/>
</dbReference>
<dbReference type="PANTHER" id="PTHR43366">
    <property type="entry name" value="PYRUVATE SYNTHASE SUBUNIT PORC"/>
    <property type="match status" value="1"/>
</dbReference>
<dbReference type="NCBIfam" id="TIGR02175">
    <property type="entry name" value="PorC_KorC"/>
    <property type="match status" value="1"/>
</dbReference>
<evidence type="ECO:0000313" key="4">
    <source>
        <dbReference type="Proteomes" id="UP001158045"/>
    </source>
</evidence>
<accession>A0ABT6NG98</accession>
<dbReference type="InterPro" id="IPR011894">
    <property type="entry name" value="PorC_KorC"/>
</dbReference>
<comment type="caution">
    <text evidence="3">The sequence shown here is derived from an EMBL/GenBank/DDBJ whole genome shotgun (WGS) entry which is preliminary data.</text>
</comment>
<sequence length="180" mass="19675">MIEVRWHGRGGQGSFTVARLLGLAASVYDGKYAQAFPSFGPERRGAPVLGFTRIDDYKITDRSELDVCDYVIILDETLWGADVKVGLKENSIVLINTKNPERYQAELSQRVVGLDATQMALDYLGIPITNTAMLAALVAITGVVETESCKSAIEDSMNPKIAGKNIALFDYVVKEVASRE</sequence>
<dbReference type="InterPro" id="IPR019752">
    <property type="entry name" value="Pyrv/ketoisovalerate_OxRed_cat"/>
</dbReference>
<evidence type="ECO:0000259" key="2">
    <source>
        <dbReference type="Pfam" id="PF01558"/>
    </source>
</evidence>
<dbReference type="InterPro" id="IPR002869">
    <property type="entry name" value="Pyrv_flavodox_OxRed_cen"/>
</dbReference>
<protein>
    <submittedName>
        <fullName evidence="3">2-oxoacid:acceptor oxidoreductase family protein</fullName>
    </submittedName>
</protein>
<proteinExistence type="predicted"/>
<dbReference type="PANTHER" id="PTHR43366:SF1">
    <property type="entry name" value="PYRUVATE SYNTHASE SUBUNIT PORC"/>
    <property type="match status" value="1"/>
</dbReference>
<dbReference type="SUPFAM" id="SSF53323">
    <property type="entry name" value="Pyruvate-ferredoxin oxidoreductase, PFOR, domain III"/>
    <property type="match status" value="1"/>
</dbReference>
<dbReference type="Gene3D" id="3.40.920.10">
    <property type="entry name" value="Pyruvate-ferredoxin oxidoreductase, PFOR, domain III"/>
    <property type="match status" value="1"/>
</dbReference>
<reference evidence="3 4" key="1">
    <citation type="submission" date="2023-04" db="EMBL/GenBank/DDBJ databases">
        <title>Fusibacter bizertensis strain WBS, isolated from littoral bottom sediments of the Arctic seas - biochemical and genomic analysis.</title>
        <authorList>
            <person name="Brioukhanov A.L."/>
        </authorList>
    </citation>
    <scope>NUCLEOTIDE SEQUENCE [LARGE SCALE GENOMIC DNA]</scope>
    <source>
        <strain evidence="3 4">WBS</strain>
    </source>
</reference>
<dbReference type="Pfam" id="PF01558">
    <property type="entry name" value="POR"/>
    <property type="match status" value="1"/>
</dbReference>
<name>A0ABT6NG98_9FIRM</name>
<organism evidence="3 4">
    <name type="scientific">Fusibacter bizertensis</name>
    <dbReference type="NCBI Taxonomy" id="1488331"/>
    <lineage>
        <taxon>Bacteria</taxon>
        <taxon>Bacillati</taxon>
        <taxon>Bacillota</taxon>
        <taxon>Clostridia</taxon>
        <taxon>Eubacteriales</taxon>
        <taxon>Eubacteriales Family XII. Incertae Sedis</taxon>
        <taxon>Fusibacter</taxon>
    </lineage>
</organism>